<sequence>MDVEDGSVRLFFRQFWHTFFKESQSYAGHLVSIECLFNLLSSNINIKDILKICDVRQLYPLESHFNYKADSSLKQNNCYSVQLVEAYDRQLSARFHHLLPQIVEEYRHQFIDQLRCTHFLGMAGNEAIMLYPSQQKRLFAEQVQTIAGEVRNIQTGFGNYRFNAPSPQNLPNLLAIYADKVEHLLKEANESNIHYLASFAQYYFTLLHPFYERCGRTSEELMYLIFEKVGYGWRYISARGDRSSQLANERMHLINEFAEEFNRKIAHYFGLQPQTIRKTPDIYQALTETYFPEHYSTIYCSPNDKPYYYIHPVPEILTAYYFLMEGLLLDELTHFSLEQPYSHILRLGNHLRDYGNTHYYMPTGYNDNLNLRQVLADIAGQAIFVPAKPDAWRH</sequence>
<dbReference type="SUPFAM" id="SSF140931">
    <property type="entry name" value="Fic-like"/>
    <property type="match status" value="1"/>
</dbReference>
<dbReference type="PROSITE" id="PS51459">
    <property type="entry name" value="FIDO"/>
    <property type="match status" value="1"/>
</dbReference>
<name>A0AA95H897_9GAMM</name>
<feature type="domain" description="Fido" evidence="1">
    <location>
        <begin position="126"/>
        <end position="267"/>
    </location>
</feature>
<dbReference type="KEGG" id="tdu:QJT80_00675"/>
<dbReference type="AlphaFoldDB" id="A0AA95H897"/>
<reference evidence="2" key="2">
    <citation type="submission" date="2023-04" db="EMBL/GenBank/DDBJ databases">
        <authorList>
            <person name="Beletskiy A.V."/>
            <person name="Mardanov A.V."/>
            <person name="Ravin N.V."/>
        </authorList>
    </citation>
    <scope>NUCLEOTIDE SEQUENCE</scope>
    <source>
        <strain evidence="2">GKL-01</strain>
    </source>
</reference>
<evidence type="ECO:0000313" key="2">
    <source>
        <dbReference type="EMBL" id="WGZ90998.1"/>
    </source>
</evidence>
<proteinExistence type="predicted"/>
<dbReference type="InterPro" id="IPR003812">
    <property type="entry name" value="Fido"/>
</dbReference>
<organism evidence="2">
    <name type="scientific">Candidatus Thiocaldithrix dubininis</name>
    <dbReference type="NCBI Taxonomy" id="3080823"/>
    <lineage>
        <taxon>Bacteria</taxon>
        <taxon>Pseudomonadati</taxon>
        <taxon>Pseudomonadota</taxon>
        <taxon>Gammaproteobacteria</taxon>
        <taxon>Thiotrichales</taxon>
        <taxon>Thiotrichaceae</taxon>
        <taxon>Candidatus Thiocaldithrix</taxon>
    </lineage>
</organism>
<evidence type="ECO:0000259" key="1">
    <source>
        <dbReference type="PROSITE" id="PS51459"/>
    </source>
</evidence>
<dbReference type="Proteomes" id="UP001300672">
    <property type="component" value="Chromosome"/>
</dbReference>
<dbReference type="Gene3D" id="1.10.3290.10">
    <property type="entry name" value="Fido-like domain"/>
    <property type="match status" value="1"/>
</dbReference>
<accession>A0AA95H897</accession>
<protein>
    <submittedName>
        <fullName evidence="2">Fic family protein</fullName>
    </submittedName>
</protein>
<dbReference type="InterPro" id="IPR036597">
    <property type="entry name" value="Fido-like_dom_sf"/>
</dbReference>
<gene>
    <name evidence="2" type="ORF">QJT80_00675</name>
</gene>
<reference evidence="2" key="1">
    <citation type="journal article" date="2023" name="Int. J. Mol. Sci.">
        <title>Metagenomics Revealed a New Genus 'Candidatus Thiocaldithrix dubininis' gen. nov., sp. nov. and a New Species 'Candidatus Thiothrix putei' sp. nov. in the Family Thiotrichaceae, Some Members of Which Have Traits of Both Na+- and H+-Motive Energetics.</title>
        <authorList>
            <person name="Ravin N.V."/>
            <person name="Muntyan M.S."/>
            <person name="Smolyakov D.D."/>
            <person name="Rudenko T.S."/>
            <person name="Beletsky A.V."/>
            <person name="Mardanov A.V."/>
            <person name="Grabovich M.Y."/>
        </authorList>
    </citation>
    <scope>NUCLEOTIDE SEQUENCE</scope>
    <source>
        <strain evidence="2">GKL-01</strain>
    </source>
</reference>
<dbReference type="EMBL" id="CP124755">
    <property type="protein sequence ID" value="WGZ90998.1"/>
    <property type="molecule type" value="Genomic_DNA"/>
</dbReference>